<dbReference type="PANTHER" id="PTHR48207">
    <property type="entry name" value="SUCCINATE--HYDROXYMETHYLGLUTARATE COA-TRANSFERASE"/>
    <property type="match status" value="1"/>
</dbReference>
<dbReference type="InterPro" id="IPR044855">
    <property type="entry name" value="CoA-Trfase_III_dom3_sf"/>
</dbReference>
<dbReference type="InterPro" id="IPR023606">
    <property type="entry name" value="CoA-Trfase_III_dom_1_sf"/>
</dbReference>
<dbReference type="EMBL" id="JBHLVO010000008">
    <property type="protein sequence ID" value="MFC0272079.1"/>
    <property type="molecule type" value="Genomic_DNA"/>
</dbReference>
<keyword evidence="1 2" id="KW-0808">Transferase</keyword>
<dbReference type="RefSeq" id="WP_378934023.1">
    <property type="nucleotide sequence ID" value="NZ_JBHLVO010000008.1"/>
</dbReference>
<dbReference type="Proteomes" id="UP001589854">
    <property type="component" value="Unassembled WGS sequence"/>
</dbReference>
<organism evidence="2 3">
    <name type="scientific">Metabacillus herbersteinensis</name>
    <dbReference type="NCBI Taxonomy" id="283816"/>
    <lineage>
        <taxon>Bacteria</taxon>
        <taxon>Bacillati</taxon>
        <taxon>Bacillota</taxon>
        <taxon>Bacilli</taxon>
        <taxon>Bacillales</taxon>
        <taxon>Bacillaceae</taxon>
        <taxon>Metabacillus</taxon>
    </lineage>
</organism>
<comment type="caution">
    <text evidence="2">The sequence shown here is derived from an EMBL/GenBank/DDBJ whole genome shotgun (WGS) entry which is preliminary data.</text>
</comment>
<accession>A0ABV6GFX4</accession>
<evidence type="ECO:0000256" key="1">
    <source>
        <dbReference type="ARBA" id="ARBA00022679"/>
    </source>
</evidence>
<dbReference type="Gene3D" id="3.40.50.10540">
    <property type="entry name" value="Crotonobetainyl-coa:carnitine coa-transferase, domain 1"/>
    <property type="match status" value="1"/>
</dbReference>
<dbReference type="Pfam" id="PF02515">
    <property type="entry name" value="CoA_transf_3"/>
    <property type="match status" value="1"/>
</dbReference>
<evidence type="ECO:0000313" key="3">
    <source>
        <dbReference type="Proteomes" id="UP001589854"/>
    </source>
</evidence>
<dbReference type="InterPro" id="IPR050483">
    <property type="entry name" value="CoA-transferase_III_domain"/>
</dbReference>
<name>A0ABV6GFX4_9BACI</name>
<dbReference type="GO" id="GO:0016740">
    <property type="term" value="F:transferase activity"/>
    <property type="evidence" value="ECO:0007669"/>
    <property type="project" value="UniProtKB-KW"/>
</dbReference>
<reference evidence="2 3" key="1">
    <citation type="submission" date="2024-09" db="EMBL/GenBank/DDBJ databases">
        <authorList>
            <person name="Sun Q."/>
            <person name="Mori K."/>
        </authorList>
    </citation>
    <scope>NUCLEOTIDE SEQUENCE [LARGE SCALE GENOMIC DNA]</scope>
    <source>
        <strain evidence="2 3">CCM 7228</strain>
    </source>
</reference>
<dbReference type="PANTHER" id="PTHR48207:SF3">
    <property type="entry name" value="SUCCINATE--HYDROXYMETHYLGLUTARATE COA-TRANSFERASE"/>
    <property type="match status" value="1"/>
</dbReference>
<dbReference type="Gene3D" id="3.30.1540.10">
    <property type="entry name" value="formyl-coa transferase, domain 3"/>
    <property type="match status" value="1"/>
</dbReference>
<protein>
    <submittedName>
        <fullName evidence="2">CaiB/BaiF CoA transferase family protein</fullName>
    </submittedName>
</protein>
<dbReference type="SUPFAM" id="SSF89796">
    <property type="entry name" value="CoA-transferase family III (CaiB/BaiF)"/>
    <property type="match status" value="1"/>
</dbReference>
<gene>
    <name evidence="2" type="ORF">ACFFIX_11515</name>
</gene>
<dbReference type="InterPro" id="IPR003673">
    <property type="entry name" value="CoA-Trfase_fam_III"/>
</dbReference>
<sequence>MGNNGPLSGVKVLEFTHWLSAPYCGNILSDLGAEVIKVESPSGDQVRKTGSYYKDGESYLYLVYNHGKKGLVLDLKKEKGIQIALDLIKKSDVLIENFRPGKMDKLGLGYEQARKNNEKIIYCSISAFGNTPEYIDRPGMDPIIQGMGAAMSMTANDENSPPLLPGVPIADNSTAMMAFGAISAALYEREKSGIGQKIDLNLIDMMVFNLSTRFGQYLATGENPTPMGNQHSQVVPYQAFSTKNGWIMAGAQADHAWEPFCRAIKREDLISIEKFSTNQKRVVHREELTNLLNTVFKDRTTEEWCETLEQNNILHGPIWGIHELINSDLIKDHEVIVEAKHSKIGNIPVIKSPISYSRTKVEVQSAANLLGEHTYQVLEELGYSDQEIDDLLNHGVVSASERPVV</sequence>
<keyword evidence="3" id="KW-1185">Reference proteome</keyword>
<evidence type="ECO:0000313" key="2">
    <source>
        <dbReference type="EMBL" id="MFC0272079.1"/>
    </source>
</evidence>
<proteinExistence type="predicted"/>